<dbReference type="CDD" id="cd02236">
    <property type="entry name" value="cupin_CV2614-like"/>
    <property type="match status" value="1"/>
</dbReference>
<dbReference type="EMBL" id="JBDQQU010000200">
    <property type="protein sequence ID" value="MEO3956773.1"/>
    <property type="molecule type" value="Genomic_DNA"/>
</dbReference>
<dbReference type="InterPro" id="IPR014710">
    <property type="entry name" value="RmlC-like_jellyroll"/>
</dbReference>
<evidence type="ECO:0000313" key="2">
    <source>
        <dbReference type="EMBL" id="MEO3956773.1"/>
    </source>
</evidence>
<protein>
    <submittedName>
        <fullName evidence="2">Cupin domain-containing protein</fullName>
    </submittedName>
</protein>
<evidence type="ECO:0000259" key="1">
    <source>
        <dbReference type="Pfam" id="PF07883"/>
    </source>
</evidence>
<accession>A0ABV0HCI4</accession>
<feature type="domain" description="Cupin type-2" evidence="1">
    <location>
        <begin position="109"/>
        <end position="178"/>
    </location>
</feature>
<dbReference type="Proteomes" id="UP001438292">
    <property type="component" value="Unassembled WGS sequence"/>
</dbReference>
<dbReference type="InterPro" id="IPR013096">
    <property type="entry name" value="Cupin_2"/>
</dbReference>
<comment type="caution">
    <text evidence="2">The sequence shown here is derived from an EMBL/GenBank/DDBJ whole genome shotgun (WGS) entry which is preliminary data.</text>
</comment>
<dbReference type="SUPFAM" id="SSF51182">
    <property type="entry name" value="RmlC-like cupins"/>
    <property type="match status" value="1"/>
</dbReference>
<name>A0ABV0HCI4_9NEIS</name>
<evidence type="ECO:0000313" key="3">
    <source>
        <dbReference type="Proteomes" id="UP001438292"/>
    </source>
</evidence>
<dbReference type="Pfam" id="PF07883">
    <property type="entry name" value="Cupin_2"/>
    <property type="match status" value="1"/>
</dbReference>
<reference evidence="2 3" key="1">
    <citation type="submission" date="2024-05" db="EMBL/GenBank/DDBJ databases">
        <authorList>
            <person name="De Oliveira J.P."/>
            <person name="Noriler S.A."/>
            <person name="De Oliveira A.G."/>
            <person name="Sipoli D.S."/>
        </authorList>
    </citation>
    <scope>NUCLEOTIDE SEQUENCE [LARGE SCALE GENOMIC DNA]</scope>
    <source>
        <strain evidence="2 3">LABIM186</strain>
    </source>
</reference>
<proteinExistence type="predicted"/>
<sequence length="191" mass="20874">MHAQNAGARRFFERLPALFGFGRGGSVEPVWWKRVESIRLFESLEGENMKIDLTGCRLALFAALLAAPFAYAAEGGAVKTETLLKTERSWDGELYKAYPAGQPELTMVRITIPPHTSLPWHSHPSPNAAYVVSGELTVESRDGKRQKHLRAGDTLAEMVGTQHRGVTGDKPVELLVFYAGASGVPLSVKAE</sequence>
<organism evidence="2 3">
    <name type="scientific">Chromobacterium piscinae</name>
    <dbReference type="NCBI Taxonomy" id="686831"/>
    <lineage>
        <taxon>Bacteria</taxon>
        <taxon>Pseudomonadati</taxon>
        <taxon>Pseudomonadota</taxon>
        <taxon>Betaproteobacteria</taxon>
        <taxon>Neisseriales</taxon>
        <taxon>Chromobacteriaceae</taxon>
        <taxon>Chromobacterium</taxon>
    </lineage>
</organism>
<dbReference type="Gene3D" id="2.60.120.10">
    <property type="entry name" value="Jelly Rolls"/>
    <property type="match status" value="1"/>
</dbReference>
<keyword evidence="3" id="KW-1185">Reference proteome</keyword>
<gene>
    <name evidence="2" type="ORF">ABH309_20240</name>
</gene>
<dbReference type="RefSeq" id="WP_346193893.1">
    <property type="nucleotide sequence ID" value="NZ_JBDJHV010000002.1"/>
</dbReference>
<dbReference type="InterPro" id="IPR011051">
    <property type="entry name" value="RmlC_Cupin_sf"/>
</dbReference>